<keyword evidence="2" id="KW-1185">Reference proteome</keyword>
<dbReference type="Gene3D" id="3.40.50.450">
    <property type="match status" value="1"/>
</dbReference>
<proteinExistence type="predicted"/>
<accession>A0A328BLA6</accession>
<dbReference type="Proteomes" id="UP000248553">
    <property type="component" value="Unassembled WGS sequence"/>
</dbReference>
<evidence type="ECO:0000313" key="2">
    <source>
        <dbReference type="Proteomes" id="UP000248553"/>
    </source>
</evidence>
<dbReference type="GO" id="GO:0003677">
    <property type="term" value="F:DNA binding"/>
    <property type="evidence" value="ECO:0007669"/>
    <property type="project" value="UniProtKB-KW"/>
</dbReference>
<sequence>MRIDSAELYTLGNKALFKLPKTAFFCSRDYPAAIERPTFLWAMEQRYRGHCVVSGFHSRLEQAVLRYLLQGHWQPVIYALGRGIQPGTRFEYEADIAAGQLLFVTPFEPGVHSVTQDTADIRNLLIADLADQFFIPYLAPGGNLERLLRSDTIREKPILTLDLPENQPLLARGARLYRPGGVLGHAPRPAQP</sequence>
<organism evidence="1 2">
    <name type="scientific">Hymenobacter edaphi</name>
    <dbReference type="NCBI Taxonomy" id="2211146"/>
    <lineage>
        <taxon>Bacteria</taxon>
        <taxon>Pseudomonadati</taxon>
        <taxon>Bacteroidota</taxon>
        <taxon>Cytophagia</taxon>
        <taxon>Cytophagales</taxon>
        <taxon>Hymenobacteraceae</taxon>
        <taxon>Hymenobacter</taxon>
    </lineage>
</organism>
<gene>
    <name evidence="1" type="ORF">DLM85_08875</name>
</gene>
<protein>
    <submittedName>
        <fullName evidence="1">DNA-binding protein</fullName>
    </submittedName>
</protein>
<comment type="caution">
    <text evidence="1">The sequence shown here is derived from an EMBL/GenBank/DDBJ whole genome shotgun (WGS) entry which is preliminary data.</text>
</comment>
<dbReference type="AlphaFoldDB" id="A0A328BLA6"/>
<dbReference type="RefSeq" id="WP_111477753.1">
    <property type="nucleotide sequence ID" value="NZ_QHKM01000002.1"/>
</dbReference>
<evidence type="ECO:0000313" key="1">
    <source>
        <dbReference type="EMBL" id="RAK68140.1"/>
    </source>
</evidence>
<dbReference type="EMBL" id="QHKM01000002">
    <property type="protein sequence ID" value="RAK68140.1"/>
    <property type="molecule type" value="Genomic_DNA"/>
</dbReference>
<dbReference type="OrthoDB" id="273460at2"/>
<name>A0A328BLA6_9BACT</name>
<reference evidence="2" key="1">
    <citation type="submission" date="2018-05" db="EMBL/GenBank/DDBJ databases">
        <authorList>
            <person name="Nie L."/>
        </authorList>
    </citation>
    <scope>NUCLEOTIDE SEQUENCE [LARGE SCALE GENOMIC DNA]</scope>
    <source>
        <strain evidence="2">NL</strain>
    </source>
</reference>
<keyword evidence="1" id="KW-0238">DNA-binding</keyword>